<evidence type="ECO:0000313" key="3">
    <source>
        <dbReference type="Proteomes" id="UP001175271"/>
    </source>
</evidence>
<keyword evidence="3" id="KW-1185">Reference proteome</keyword>
<protein>
    <submittedName>
        <fullName evidence="2">Uncharacterized protein</fullName>
    </submittedName>
</protein>
<keyword evidence="1" id="KW-0812">Transmembrane</keyword>
<dbReference type="Proteomes" id="UP001175271">
    <property type="component" value="Unassembled WGS sequence"/>
</dbReference>
<name>A0AA39LMA3_9BILA</name>
<dbReference type="AlphaFoldDB" id="A0AA39LMA3"/>
<gene>
    <name evidence="2" type="ORF">QR680_016271</name>
</gene>
<sequence length="76" mass="8761">MYTPSDQLSFALNALDLFFLAIYVMFFGIVVVVVSFFFYQLSMRLKYKIGQLEIDGLPYDDELPSIVTEGKRSFVC</sequence>
<reference evidence="2" key="1">
    <citation type="submission" date="2023-06" db="EMBL/GenBank/DDBJ databases">
        <title>Genomic analysis of the entomopathogenic nematode Steinernema hermaphroditum.</title>
        <authorList>
            <person name="Schwarz E.M."/>
            <person name="Heppert J.K."/>
            <person name="Baniya A."/>
            <person name="Schwartz H.T."/>
            <person name="Tan C.-H."/>
            <person name="Antoshechkin I."/>
            <person name="Sternberg P.W."/>
            <person name="Goodrich-Blair H."/>
            <person name="Dillman A.R."/>
        </authorList>
    </citation>
    <scope>NUCLEOTIDE SEQUENCE</scope>
    <source>
        <strain evidence="2">PS9179</strain>
        <tissue evidence="2">Whole animal</tissue>
    </source>
</reference>
<dbReference type="EMBL" id="JAUCMV010000004">
    <property type="protein sequence ID" value="KAK0402320.1"/>
    <property type="molecule type" value="Genomic_DNA"/>
</dbReference>
<proteinExistence type="predicted"/>
<comment type="caution">
    <text evidence="2">The sequence shown here is derived from an EMBL/GenBank/DDBJ whole genome shotgun (WGS) entry which is preliminary data.</text>
</comment>
<feature type="transmembrane region" description="Helical" evidence="1">
    <location>
        <begin position="20"/>
        <end position="39"/>
    </location>
</feature>
<evidence type="ECO:0000313" key="2">
    <source>
        <dbReference type="EMBL" id="KAK0402320.1"/>
    </source>
</evidence>
<keyword evidence="1" id="KW-1133">Transmembrane helix</keyword>
<accession>A0AA39LMA3</accession>
<organism evidence="2 3">
    <name type="scientific">Steinernema hermaphroditum</name>
    <dbReference type="NCBI Taxonomy" id="289476"/>
    <lineage>
        <taxon>Eukaryota</taxon>
        <taxon>Metazoa</taxon>
        <taxon>Ecdysozoa</taxon>
        <taxon>Nematoda</taxon>
        <taxon>Chromadorea</taxon>
        <taxon>Rhabditida</taxon>
        <taxon>Tylenchina</taxon>
        <taxon>Panagrolaimomorpha</taxon>
        <taxon>Strongyloidoidea</taxon>
        <taxon>Steinernematidae</taxon>
        <taxon>Steinernema</taxon>
    </lineage>
</organism>
<keyword evidence="1" id="KW-0472">Membrane</keyword>
<evidence type="ECO:0000256" key="1">
    <source>
        <dbReference type="SAM" id="Phobius"/>
    </source>
</evidence>